<proteinExistence type="predicted"/>
<accession>A0ACC5RC13</accession>
<dbReference type="Proteomes" id="UP000616151">
    <property type="component" value="Unassembled WGS sequence"/>
</dbReference>
<keyword evidence="1" id="KW-0378">Hydrolase</keyword>
<sequence>MKQMDMGVIGNCAVASLVDSAARHVWFCFPRLDGDPVFNALVNGSEPENGFMDVVLRDQKAAQQKYLRNTAILETILTCDNGSLRVLDWAPRYKLQGELFRPPMIIRRIEPLEGRCHVKVRARPTFDYGATKPVISVGSNYLRYAGGNSVIRITTDMPVAYLRDEAYFLLDRPVHLFIGSDEALPSRVDRLARDYLEETTGYWNDWVRDLAVPYDWQEVVIRSAITLKLCSFEDTGAILAALTTSIPEAADSRRNWDYRYCWPRDAYFTVMSLNRLGATTTMENFITYLINSVISANVQFLAPLYPIVPGTPLEEYEAEALKGFRGMGPVRVGNGASIQRQNDIYGSVILATAQMFFDMRLPRPGDRALYHQLKPIGHMAKATSLEADAGIWEYRGRTRAHTFSAVMCWAALERLGRIAHRVEETADAEEWHKAARDLKQRILAGAWNEAGQYFSGSLGGTELDAALLLMPEIGIMSYDDPRFQKTLAAIEQRLLVDGLMMRYAEEDDFGKPETAFLVCTFWYIEALANVGRREEAMALFERVLSLRNHVGILSEDAVPTTGELWGNFPQTYSMVGIIHCARKLSRSWEEGLWHVS</sequence>
<dbReference type="EMBL" id="JAENHL010000008">
    <property type="protein sequence ID" value="MBK1870036.1"/>
    <property type="molecule type" value="Genomic_DNA"/>
</dbReference>
<comment type="caution">
    <text evidence="1">The sequence shown here is derived from an EMBL/GenBank/DDBJ whole genome shotgun (WGS) entry which is preliminary data.</text>
</comment>
<evidence type="ECO:0000313" key="1">
    <source>
        <dbReference type="EMBL" id="MBK1870036.1"/>
    </source>
</evidence>
<reference evidence="1" key="1">
    <citation type="submission" date="2021-01" db="EMBL/GenBank/DDBJ databases">
        <authorList>
            <person name="Sun Q."/>
        </authorList>
    </citation>
    <scope>NUCLEOTIDE SEQUENCE</scope>
    <source>
        <strain evidence="1">YIM B02566</strain>
    </source>
</reference>
<name>A0ACC5RC13_9HYPH</name>
<organism evidence="1 2">
    <name type="scientific">Taklimakanibacter albus</name>
    <dbReference type="NCBI Taxonomy" id="2800327"/>
    <lineage>
        <taxon>Bacteria</taxon>
        <taxon>Pseudomonadati</taxon>
        <taxon>Pseudomonadota</taxon>
        <taxon>Alphaproteobacteria</taxon>
        <taxon>Hyphomicrobiales</taxon>
        <taxon>Aestuariivirgaceae</taxon>
        <taxon>Taklimakanibacter</taxon>
    </lineage>
</organism>
<protein>
    <submittedName>
        <fullName evidence="1">Glycoside hydrolase family 15 protein</fullName>
    </submittedName>
</protein>
<gene>
    <name evidence="1" type="ORF">JHL16_26965</name>
</gene>
<keyword evidence="2" id="KW-1185">Reference proteome</keyword>
<evidence type="ECO:0000313" key="2">
    <source>
        <dbReference type="Proteomes" id="UP000616151"/>
    </source>
</evidence>